<feature type="compositionally biased region" description="Polar residues" evidence="1">
    <location>
        <begin position="165"/>
        <end position="178"/>
    </location>
</feature>
<dbReference type="RefSeq" id="WP_092234332.1">
    <property type="nucleotide sequence ID" value="NZ_FNLL01000006.1"/>
</dbReference>
<dbReference type="Proteomes" id="UP000199608">
    <property type="component" value="Unassembled WGS sequence"/>
</dbReference>
<sequence>MKITDPDVIRNGENDLIKAVTDDLDLNAVKEIIKQRLAAADLSSRGGQIVVHNNEIAFRLDFDLQLSGSLMFDRQGNYIPESYETCEHENIEHKNLIPENLDTIDINDSLNEESNKKSDDELDDEPLEDFNIDIPDDDLEKNFFTKDERSDTSKDSKNIRENEDSTVAISTPDQFNNDSEPEPGMENEEFIPDDLIDDDINDILKESQDFWELKKEE</sequence>
<organism evidence="2 3">
    <name type="scientific">Desulfobacula phenolica</name>
    <dbReference type="NCBI Taxonomy" id="90732"/>
    <lineage>
        <taxon>Bacteria</taxon>
        <taxon>Pseudomonadati</taxon>
        <taxon>Thermodesulfobacteriota</taxon>
        <taxon>Desulfobacteria</taxon>
        <taxon>Desulfobacterales</taxon>
        <taxon>Desulfobacteraceae</taxon>
        <taxon>Desulfobacula</taxon>
    </lineage>
</organism>
<name>A0A1H2HF49_9BACT</name>
<dbReference type="EMBL" id="FNLL01000006">
    <property type="protein sequence ID" value="SDU30453.1"/>
    <property type="molecule type" value="Genomic_DNA"/>
</dbReference>
<reference evidence="3" key="1">
    <citation type="submission" date="2016-10" db="EMBL/GenBank/DDBJ databases">
        <authorList>
            <person name="Varghese N."/>
            <person name="Submissions S."/>
        </authorList>
    </citation>
    <scope>NUCLEOTIDE SEQUENCE [LARGE SCALE GENOMIC DNA]</scope>
    <source>
        <strain evidence="3">DSM 3384</strain>
    </source>
</reference>
<feature type="compositionally biased region" description="Basic and acidic residues" evidence="1">
    <location>
        <begin position="140"/>
        <end position="163"/>
    </location>
</feature>
<dbReference type="AlphaFoldDB" id="A0A1H2HF49"/>
<feature type="compositionally biased region" description="Acidic residues" evidence="1">
    <location>
        <begin position="179"/>
        <end position="189"/>
    </location>
</feature>
<evidence type="ECO:0000256" key="1">
    <source>
        <dbReference type="SAM" id="MobiDB-lite"/>
    </source>
</evidence>
<gene>
    <name evidence="2" type="ORF">SAMN04487931_106209</name>
</gene>
<evidence type="ECO:0000313" key="2">
    <source>
        <dbReference type="EMBL" id="SDU30453.1"/>
    </source>
</evidence>
<feature type="region of interest" description="Disordered" evidence="1">
    <location>
        <begin position="110"/>
        <end position="189"/>
    </location>
</feature>
<protein>
    <submittedName>
        <fullName evidence="2">Uncharacterized protein</fullName>
    </submittedName>
</protein>
<evidence type="ECO:0000313" key="3">
    <source>
        <dbReference type="Proteomes" id="UP000199608"/>
    </source>
</evidence>
<feature type="compositionally biased region" description="Acidic residues" evidence="1">
    <location>
        <begin position="120"/>
        <end position="139"/>
    </location>
</feature>
<accession>A0A1H2HF49</accession>
<proteinExistence type="predicted"/>
<keyword evidence="3" id="KW-1185">Reference proteome</keyword>